<dbReference type="EMBL" id="AP022587">
    <property type="protein sequence ID" value="BBY20850.1"/>
    <property type="molecule type" value="Genomic_DNA"/>
</dbReference>
<dbReference type="InterPro" id="IPR026954">
    <property type="entry name" value="PknH-like_Extracell"/>
</dbReference>
<name>A0A7I7Q379_9MYCO</name>
<protein>
    <recommendedName>
        <fullName evidence="1">PknH-like extracellular domain-containing protein</fullName>
    </recommendedName>
</protein>
<keyword evidence="3" id="KW-1185">Reference proteome</keyword>
<organism evidence="2 3">
    <name type="scientific">Mycobacterium stomatepiae</name>
    <dbReference type="NCBI Taxonomy" id="470076"/>
    <lineage>
        <taxon>Bacteria</taxon>
        <taxon>Bacillati</taxon>
        <taxon>Actinomycetota</taxon>
        <taxon>Actinomycetes</taxon>
        <taxon>Mycobacteriales</taxon>
        <taxon>Mycobacteriaceae</taxon>
        <taxon>Mycobacterium</taxon>
        <taxon>Mycobacterium simiae complex</taxon>
    </lineage>
</organism>
<feature type="domain" description="PknH-like extracellular" evidence="1">
    <location>
        <begin position="2"/>
        <end position="179"/>
    </location>
</feature>
<dbReference type="Pfam" id="PF14032">
    <property type="entry name" value="PknH_C"/>
    <property type="match status" value="1"/>
</dbReference>
<proteinExistence type="predicted"/>
<evidence type="ECO:0000259" key="1">
    <source>
        <dbReference type="Pfam" id="PF14032"/>
    </source>
</evidence>
<evidence type="ECO:0000313" key="2">
    <source>
        <dbReference type="EMBL" id="BBY20850.1"/>
    </source>
</evidence>
<dbReference type="KEGG" id="msto:MSTO_10550"/>
<accession>A0A7I7Q379</accession>
<reference evidence="2 3" key="1">
    <citation type="journal article" date="2019" name="Emerg. Microbes Infect.">
        <title>Comprehensive subspecies identification of 175 nontuberculous mycobacteria species based on 7547 genomic profiles.</title>
        <authorList>
            <person name="Matsumoto Y."/>
            <person name="Kinjo T."/>
            <person name="Motooka D."/>
            <person name="Nabeya D."/>
            <person name="Jung N."/>
            <person name="Uechi K."/>
            <person name="Horii T."/>
            <person name="Iida T."/>
            <person name="Fujita J."/>
            <person name="Nakamura S."/>
        </authorList>
    </citation>
    <scope>NUCLEOTIDE SEQUENCE [LARGE SCALE GENOMIC DNA]</scope>
    <source>
        <strain evidence="2 3">JCM 17783</strain>
    </source>
</reference>
<dbReference type="Gene3D" id="3.40.1000.70">
    <property type="entry name" value="PknH-like extracellular domain"/>
    <property type="match status" value="1"/>
</dbReference>
<dbReference type="InterPro" id="IPR038232">
    <property type="entry name" value="PknH-like_Extracell_sf"/>
</dbReference>
<sequence length="182" mass="19193">MLAPVDLVNTLLSTTGIVVDRTTAEMSEPAPGNTLSDDGCLGALIGFQGPTYKNSGYTAMLAELMEKPQSKPGYVVVQGAVIFASADQARAFVTAQAEQWRTCAGRTVTQVNKGATSTWTFREISGNPPDIALQHTLANSPVVCQHVIHAVSNVVIDVNACAPGIINQARQIANQMATRIPA</sequence>
<dbReference type="Proteomes" id="UP000467130">
    <property type="component" value="Chromosome"/>
</dbReference>
<gene>
    <name evidence="2" type="ORF">MSTO_10550</name>
</gene>
<evidence type="ECO:0000313" key="3">
    <source>
        <dbReference type="Proteomes" id="UP000467130"/>
    </source>
</evidence>
<dbReference type="AlphaFoldDB" id="A0A7I7Q379"/>